<dbReference type="Gene3D" id="3.30.370.10">
    <property type="entry name" value="Barstar-like"/>
    <property type="match status" value="1"/>
</dbReference>
<dbReference type="Proteomes" id="UP000306196">
    <property type="component" value="Unassembled WGS sequence"/>
</dbReference>
<organism evidence="3 4">
    <name type="scientific">Phragmitibacter flavus</name>
    <dbReference type="NCBI Taxonomy" id="2576071"/>
    <lineage>
        <taxon>Bacteria</taxon>
        <taxon>Pseudomonadati</taxon>
        <taxon>Verrucomicrobiota</taxon>
        <taxon>Verrucomicrobiia</taxon>
        <taxon>Verrucomicrobiales</taxon>
        <taxon>Verrucomicrobiaceae</taxon>
        <taxon>Phragmitibacter</taxon>
    </lineage>
</organism>
<evidence type="ECO:0000256" key="1">
    <source>
        <dbReference type="ARBA" id="ARBA00006845"/>
    </source>
</evidence>
<comment type="similarity">
    <text evidence="1">Belongs to the barstar family.</text>
</comment>
<gene>
    <name evidence="3" type="ORF">FEM03_17100</name>
</gene>
<dbReference type="AlphaFoldDB" id="A0A5R8KBI9"/>
<dbReference type="OrthoDB" id="4793808at2"/>
<proteinExistence type="inferred from homology"/>
<keyword evidence="4" id="KW-1185">Reference proteome</keyword>
<dbReference type="SUPFAM" id="SSF52038">
    <property type="entry name" value="Barstar-related"/>
    <property type="match status" value="1"/>
</dbReference>
<comment type="caution">
    <text evidence="3">The sequence shown here is derived from an EMBL/GenBank/DDBJ whole genome shotgun (WGS) entry which is preliminary data.</text>
</comment>
<dbReference type="RefSeq" id="WP_138087501.1">
    <property type="nucleotide sequence ID" value="NZ_VAUV01000012.1"/>
</dbReference>
<dbReference type="Pfam" id="PF01337">
    <property type="entry name" value="Barstar"/>
    <property type="match status" value="1"/>
</dbReference>
<accession>A0A5R8KBI9</accession>
<reference evidence="3 4" key="1">
    <citation type="submission" date="2019-05" db="EMBL/GenBank/DDBJ databases">
        <title>Verrucobacter flavum gen. nov., sp. nov. a new member of the family Verrucomicrobiaceae.</title>
        <authorList>
            <person name="Szuroczki S."/>
            <person name="Abbaszade G."/>
            <person name="Szabo A."/>
            <person name="Felfoldi T."/>
            <person name="Schumann P."/>
            <person name="Boka K."/>
            <person name="Keki Z."/>
            <person name="Toumi M."/>
            <person name="Toth E."/>
        </authorList>
    </citation>
    <scope>NUCLEOTIDE SEQUENCE [LARGE SCALE GENOMIC DNA]</scope>
    <source>
        <strain evidence="3 4">MG-N-17</strain>
    </source>
</reference>
<dbReference type="InterPro" id="IPR000468">
    <property type="entry name" value="Barstar"/>
</dbReference>
<evidence type="ECO:0000313" key="4">
    <source>
        <dbReference type="Proteomes" id="UP000306196"/>
    </source>
</evidence>
<sequence>MTKKIFIVDGGRFSTLKEFYKEIKESFGINCTWGHNLDAFNDILRGGFGTPEEGFVIKWTHSELSKVKLGKDFDRLIEIIRCHCVGGDEEEDGVELHLC</sequence>
<feature type="domain" description="Barstar (barnase inhibitor)" evidence="2">
    <location>
        <begin position="5"/>
        <end position="85"/>
    </location>
</feature>
<dbReference type="EMBL" id="VAUV01000012">
    <property type="protein sequence ID" value="TLD69672.1"/>
    <property type="molecule type" value="Genomic_DNA"/>
</dbReference>
<name>A0A5R8KBI9_9BACT</name>
<evidence type="ECO:0000259" key="2">
    <source>
        <dbReference type="Pfam" id="PF01337"/>
    </source>
</evidence>
<evidence type="ECO:0000313" key="3">
    <source>
        <dbReference type="EMBL" id="TLD69672.1"/>
    </source>
</evidence>
<protein>
    <submittedName>
        <fullName evidence="3">Barstar family protein</fullName>
    </submittedName>
</protein>
<dbReference type="InterPro" id="IPR035905">
    <property type="entry name" value="Barstar-like_sf"/>
</dbReference>